<keyword evidence="1" id="KW-0472">Membrane</keyword>
<proteinExistence type="predicted"/>
<accession>A0AAN8AIM8</accession>
<name>A0AAN8AIM8_ELEMC</name>
<keyword evidence="1" id="KW-1133">Transmembrane helix</keyword>
<gene>
    <name evidence="2" type="ORF">PBY51_007865</name>
</gene>
<evidence type="ECO:0000313" key="3">
    <source>
        <dbReference type="Proteomes" id="UP001346869"/>
    </source>
</evidence>
<sequence length="116" mass="13263">MQGDSLNLTCKNSCDGAYWTTLPRDVIIITAIAVLLIVIALIAISRFHKARTCTPTSDCEEKIQDCMQNTDYVNWLSCDSYQTQEGHQSEGGAEIIYTTVYFHHRNREQQMDFHTK</sequence>
<evidence type="ECO:0000256" key="1">
    <source>
        <dbReference type="SAM" id="Phobius"/>
    </source>
</evidence>
<dbReference type="AlphaFoldDB" id="A0AAN8AIM8"/>
<dbReference type="EMBL" id="JAUZQC010000017">
    <property type="protein sequence ID" value="KAK5856257.1"/>
    <property type="molecule type" value="Genomic_DNA"/>
</dbReference>
<keyword evidence="1" id="KW-0812">Transmembrane</keyword>
<protein>
    <submittedName>
        <fullName evidence="2">Uncharacterized protein</fullName>
    </submittedName>
</protein>
<dbReference type="Proteomes" id="UP001346869">
    <property type="component" value="Unassembled WGS sequence"/>
</dbReference>
<organism evidence="2 3">
    <name type="scientific">Eleginops maclovinus</name>
    <name type="common">Patagonian blennie</name>
    <name type="synonym">Eleginus maclovinus</name>
    <dbReference type="NCBI Taxonomy" id="56733"/>
    <lineage>
        <taxon>Eukaryota</taxon>
        <taxon>Metazoa</taxon>
        <taxon>Chordata</taxon>
        <taxon>Craniata</taxon>
        <taxon>Vertebrata</taxon>
        <taxon>Euteleostomi</taxon>
        <taxon>Actinopterygii</taxon>
        <taxon>Neopterygii</taxon>
        <taxon>Teleostei</taxon>
        <taxon>Neoteleostei</taxon>
        <taxon>Acanthomorphata</taxon>
        <taxon>Eupercaria</taxon>
        <taxon>Perciformes</taxon>
        <taxon>Notothenioidei</taxon>
        <taxon>Eleginopidae</taxon>
        <taxon>Eleginops</taxon>
    </lineage>
</organism>
<evidence type="ECO:0000313" key="2">
    <source>
        <dbReference type="EMBL" id="KAK5856257.1"/>
    </source>
</evidence>
<keyword evidence="3" id="KW-1185">Reference proteome</keyword>
<reference evidence="2 3" key="1">
    <citation type="journal article" date="2023" name="Genes (Basel)">
        <title>Chromosome-Level Genome Assembly and Circadian Gene Repertoire of the Patagonia Blennie Eleginops maclovinus-The Closest Ancestral Proxy of Antarctic Cryonotothenioids.</title>
        <authorList>
            <person name="Cheng C.C."/>
            <person name="Rivera-Colon A.G."/>
            <person name="Minhas B.F."/>
            <person name="Wilson L."/>
            <person name="Rayamajhi N."/>
            <person name="Vargas-Chacoff L."/>
            <person name="Catchen J.M."/>
        </authorList>
    </citation>
    <scope>NUCLEOTIDE SEQUENCE [LARGE SCALE GENOMIC DNA]</scope>
    <source>
        <strain evidence="2">JMC-PN-2008</strain>
    </source>
</reference>
<reference evidence="2 3" key="2">
    <citation type="journal article" date="2023" name="Mol. Biol. Evol.">
        <title>Genomics of Secondarily Temperate Adaptation in the Only Non-Antarctic Icefish.</title>
        <authorList>
            <person name="Rivera-Colon A.G."/>
            <person name="Rayamajhi N."/>
            <person name="Minhas B.F."/>
            <person name="Madrigal G."/>
            <person name="Bilyk K.T."/>
            <person name="Yoon V."/>
            <person name="Hune M."/>
            <person name="Gregory S."/>
            <person name="Cheng C.H.C."/>
            <person name="Catchen J.M."/>
        </authorList>
    </citation>
    <scope>NUCLEOTIDE SEQUENCE [LARGE SCALE GENOMIC DNA]</scope>
    <source>
        <strain evidence="2">JMC-PN-2008</strain>
    </source>
</reference>
<feature type="transmembrane region" description="Helical" evidence="1">
    <location>
        <begin position="26"/>
        <end position="44"/>
    </location>
</feature>
<comment type="caution">
    <text evidence="2">The sequence shown here is derived from an EMBL/GenBank/DDBJ whole genome shotgun (WGS) entry which is preliminary data.</text>
</comment>